<accession>A0A0J1JG71</accession>
<reference evidence="1 2" key="1">
    <citation type="submission" date="2015-05" db="EMBL/GenBank/DDBJ databases">
        <title>Photobacterium galathea sp. nov.</title>
        <authorList>
            <person name="Machado H."/>
            <person name="Gram L."/>
        </authorList>
    </citation>
    <scope>NUCLEOTIDE SEQUENCE [LARGE SCALE GENOMIC DNA]</scope>
    <source>
        <strain evidence="1 2">DSM 25995</strain>
    </source>
</reference>
<keyword evidence="2" id="KW-1185">Reference proteome</keyword>
<protein>
    <submittedName>
        <fullName evidence="1">Uncharacterized protein</fullName>
    </submittedName>
</protein>
<sequence>MFLTEKLTKLTWVKAGNSPSGFVIRCFFAEARKGSGNRVASHNFDGIYGVNVGELALNDPKINSKAGGKCEGLYRRLQRRMNKNAAFLT</sequence>
<evidence type="ECO:0000313" key="2">
    <source>
        <dbReference type="Proteomes" id="UP000036426"/>
    </source>
</evidence>
<dbReference type="EMBL" id="LDOV01000020">
    <property type="protein sequence ID" value="KLV00812.1"/>
    <property type="molecule type" value="Genomic_DNA"/>
</dbReference>
<dbReference type="PATRIC" id="fig|754436.4.peg.2408"/>
<dbReference type="Proteomes" id="UP000036426">
    <property type="component" value="Unassembled WGS sequence"/>
</dbReference>
<comment type="caution">
    <text evidence="1">The sequence shown here is derived from an EMBL/GenBank/DDBJ whole genome shotgun (WGS) entry which is preliminary data.</text>
</comment>
<name>A0A0J1JG71_9GAMM</name>
<evidence type="ECO:0000313" key="1">
    <source>
        <dbReference type="EMBL" id="KLV00812.1"/>
    </source>
</evidence>
<proteinExistence type="predicted"/>
<gene>
    <name evidence="1" type="ORF">ABT58_11350</name>
</gene>
<organism evidence="1 2">
    <name type="scientific">Photobacterium aphoticum</name>
    <dbReference type="NCBI Taxonomy" id="754436"/>
    <lineage>
        <taxon>Bacteria</taxon>
        <taxon>Pseudomonadati</taxon>
        <taxon>Pseudomonadota</taxon>
        <taxon>Gammaproteobacteria</taxon>
        <taxon>Vibrionales</taxon>
        <taxon>Vibrionaceae</taxon>
        <taxon>Photobacterium</taxon>
    </lineage>
</organism>
<dbReference type="AlphaFoldDB" id="A0A0J1JG71"/>